<reference evidence="6 7" key="1">
    <citation type="submission" date="2019-08" db="EMBL/GenBank/DDBJ databases">
        <title>Actinomadura sp. nov. CYP1-5 isolated from mountain soil.</title>
        <authorList>
            <person name="Songsumanus A."/>
            <person name="Kuncharoen N."/>
            <person name="Kudo T."/>
            <person name="Yuki M."/>
            <person name="Igarashi Y."/>
            <person name="Tanasupawat S."/>
        </authorList>
    </citation>
    <scope>NUCLEOTIDE SEQUENCE [LARGE SCALE GENOMIC DNA]</scope>
    <source>
        <strain evidence="6 7">GKU157</strain>
    </source>
</reference>
<feature type="region of interest" description="Disordered" evidence="3">
    <location>
        <begin position="116"/>
        <end position="218"/>
    </location>
</feature>
<evidence type="ECO:0000313" key="6">
    <source>
        <dbReference type="EMBL" id="TYC13249.1"/>
    </source>
</evidence>
<evidence type="ECO:0000256" key="1">
    <source>
        <dbReference type="ARBA" id="ARBA00004196"/>
    </source>
</evidence>
<name>A0A5D0U886_9ACTN</name>
<evidence type="ECO:0000313" key="7">
    <source>
        <dbReference type="Proteomes" id="UP000322634"/>
    </source>
</evidence>
<dbReference type="InterPro" id="IPR058625">
    <property type="entry name" value="MdtA-like_BSH"/>
</dbReference>
<evidence type="ECO:0000256" key="3">
    <source>
        <dbReference type="SAM" id="MobiDB-lite"/>
    </source>
</evidence>
<dbReference type="AlphaFoldDB" id="A0A5D0U886"/>
<dbReference type="InterPro" id="IPR058792">
    <property type="entry name" value="Beta-barrel_RND_2"/>
</dbReference>
<dbReference type="RefSeq" id="WP_148351943.1">
    <property type="nucleotide sequence ID" value="NZ_JBHSBF010000034.1"/>
</dbReference>
<feature type="compositionally biased region" description="Low complexity" evidence="3">
    <location>
        <begin position="138"/>
        <end position="172"/>
    </location>
</feature>
<comment type="caution">
    <text evidence="6">The sequence shown here is derived from an EMBL/GenBank/DDBJ whole genome shotgun (WGS) entry which is preliminary data.</text>
</comment>
<keyword evidence="2" id="KW-0175">Coiled coil</keyword>
<evidence type="ECO:0000259" key="4">
    <source>
        <dbReference type="Pfam" id="PF25917"/>
    </source>
</evidence>
<accession>A0A5D0U886</accession>
<dbReference type="OrthoDB" id="3286702at2"/>
<keyword evidence="7" id="KW-1185">Reference proteome</keyword>
<dbReference type="EMBL" id="VSFF01000008">
    <property type="protein sequence ID" value="TYC13249.1"/>
    <property type="molecule type" value="Genomic_DNA"/>
</dbReference>
<feature type="domain" description="Multidrug resistance protein MdtA-like barrel-sandwich hybrid" evidence="4">
    <location>
        <begin position="77"/>
        <end position="265"/>
    </location>
</feature>
<dbReference type="Pfam" id="PF25954">
    <property type="entry name" value="Beta-barrel_RND_2"/>
    <property type="match status" value="1"/>
</dbReference>
<protein>
    <submittedName>
        <fullName evidence="6">HlyD family efflux transporter periplasmic adaptor subunit</fullName>
    </submittedName>
</protein>
<dbReference type="InterPro" id="IPR050465">
    <property type="entry name" value="UPF0194_transport"/>
</dbReference>
<dbReference type="Proteomes" id="UP000322634">
    <property type="component" value="Unassembled WGS sequence"/>
</dbReference>
<dbReference type="Gene3D" id="2.40.30.170">
    <property type="match status" value="1"/>
</dbReference>
<comment type="subcellular location">
    <subcellularLocation>
        <location evidence="1">Cell envelope</location>
    </subcellularLocation>
</comment>
<sequence length="350" mass="35369">MNPLALARRLRRVPTPVWLAFTLLIVIGVPLVWASGRGKASPASSRGPVPAQASDGVAAAGTVRSADTRDLAFGTAGKVVALGVRVGDKVRAGRVLARLDDTQAKERLQVAEAALDAAVESRDTPQRQPSGGSGGSAGCTVAAAAYGMPTRTPVTTSPTPAPSATGSRTPSSKPSPTPTPTTTRRAPSGGCDAQGQPSPSSSGQNGSSGRQSQAEAQVIRAETELKEARRALAGTRITAPIDGTVLTVAGTTGAQVSGASSGGFITLGDLSELQVEGMFSQSDVARLKVGQDASITLPVRPGAKYTGSVVHIDPSATTDGDLVRYGVKIAFDDAPGNVLIGMNATVTVTP</sequence>
<dbReference type="Pfam" id="PF25917">
    <property type="entry name" value="BSH_RND"/>
    <property type="match status" value="1"/>
</dbReference>
<dbReference type="Gene3D" id="2.40.50.100">
    <property type="match status" value="1"/>
</dbReference>
<dbReference type="SUPFAM" id="SSF111369">
    <property type="entry name" value="HlyD-like secretion proteins"/>
    <property type="match status" value="1"/>
</dbReference>
<feature type="compositionally biased region" description="Low complexity" evidence="3">
    <location>
        <begin position="180"/>
        <end position="213"/>
    </location>
</feature>
<organism evidence="6 7">
    <name type="scientific">Actinomadura syzygii</name>
    <dbReference type="NCBI Taxonomy" id="1427538"/>
    <lineage>
        <taxon>Bacteria</taxon>
        <taxon>Bacillati</taxon>
        <taxon>Actinomycetota</taxon>
        <taxon>Actinomycetes</taxon>
        <taxon>Streptosporangiales</taxon>
        <taxon>Thermomonosporaceae</taxon>
        <taxon>Actinomadura</taxon>
    </lineage>
</organism>
<proteinExistence type="predicted"/>
<dbReference type="GO" id="GO:0030313">
    <property type="term" value="C:cell envelope"/>
    <property type="evidence" value="ECO:0007669"/>
    <property type="project" value="UniProtKB-SubCell"/>
</dbReference>
<gene>
    <name evidence="6" type="ORF">FXF65_22385</name>
</gene>
<dbReference type="PANTHER" id="PTHR32347">
    <property type="entry name" value="EFFLUX SYSTEM COMPONENT YKNX-RELATED"/>
    <property type="match status" value="1"/>
</dbReference>
<evidence type="ECO:0000259" key="5">
    <source>
        <dbReference type="Pfam" id="PF25954"/>
    </source>
</evidence>
<evidence type="ECO:0000256" key="2">
    <source>
        <dbReference type="ARBA" id="ARBA00023054"/>
    </source>
</evidence>
<feature type="domain" description="CusB-like beta-barrel" evidence="5">
    <location>
        <begin position="280"/>
        <end position="349"/>
    </location>
</feature>